<organism evidence="5 6">
    <name type="scientific">Pseudonocardia yunnanensis</name>
    <dbReference type="NCBI Taxonomy" id="58107"/>
    <lineage>
        <taxon>Bacteria</taxon>
        <taxon>Bacillati</taxon>
        <taxon>Actinomycetota</taxon>
        <taxon>Actinomycetes</taxon>
        <taxon>Pseudonocardiales</taxon>
        <taxon>Pseudonocardiaceae</taxon>
        <taxon>Pseudonocardia</taxon>
    </lineage>
</organism>
<dbReference type="PANTHER" id="PTHR46796">
    <property type="entry name" value="HTH-TYPE TRANSCRIPTIONAL ACTIVATOR RHAS-RELATED"/>
    <property type="match status" value="1"/>
</dbReference>
<dbReference type="RefSeq" id="WP_344721583.1">
    <property type="nucleotide sequence ID" value="NZ_BAAAUS010000008.1"/>
</dbReference>
<dbReference type="SUPFAM" id="SSF46689">
    <property type="entry name" value="Homeodomain-like"/>
    <property type="match status" value="1"/>
</dbReference>
<feature type="domain" description="HTH araC/xylS-type" evidence="4">
    <location>
        <begin position="167"/>
        <end position="266"/>
    </location>
</feature>
<sequence>MLSSGTPPGWSWSDVDVAVPRPSARLPGISMAGFRQRVFAYGEIAMVAHPSVTLLIDLSEGTGPVYDIHGRQQRGSVVVGLLPGDLRAAGWGRVDCLQIRLEPAVAAAVLGATTELSGTVVSLEDVWGRDAGRAEERLCAAASWDERFTIAAEILTRRLDDRTVVDPEVAYTWRRTLTSRGRVRVEGLADAVGWSRKRLWSRFRSQLGITPKRAARLVRFDHAAHLLAAGHAAAGVAAESGYVDQSHLHREVKEFAGLTPTAVAAAPWLGIDDVAWPASSPTRSRDC</sequence>
<dbReference type="Gene3D" id="1.10.10.60">
    <property type="entry name" value="Homeodomain-like"/>
    <property type="match status" value="1"/>
</dbReference>
<comment type="caution">
    <text evidence="5">The sequence shown here is derived from an EMBL/GenBank/DDBJ whole genome shotgun (WGS) entry which is preliminary data.</text>
</comment>
<dbReference type="InterPro" id="IPR050204">
    <property type="entry name" value="AraC_XylS_family_regulators"/>
</dbReference>
<keyword evidence="6" id="KW-1185">Reference proteome</keyword>
<accession>A0ABW4F6P3</accession>
<dbReference type="EMBL" id="JBHUCO010000049">
    <property type="protein sequence ID" value="MFD1522821.1"/>
    <property type="molecule type" value="Genomic_DNA"/>
</dbReference>
<proteinExistence type="predicted"/>
<dbReference type="SMART" id="SM00342">
    <property type="entry name" value="HTH_ARAC"/>
    <property type="match status" value="1"/>
</dbReference>
<keyword evidence="1" id="KW-0805">Transcription regulation</keyword>
<keyword evidence="2" id="KW-0238">DNA-binding</keyword>
<evidence type="ECO:0000256" key="1">
    <source>
        <dbReference type="ARBA" id="ARBA00023015"/>
    </source>
</evidence>
<reference evidence="6" key="1">
    <citation type="journal article" date="2019" name="Int. J. Syst. Evol. Microbiol.">
        <title>The Global Catalogue of Microorganisms (GCM) 10K type strain sequencing project: providing services to taxonomists for standard genome sequencing and annotation.</title>
        <authorList>
            <consortium name="The Broad Institute Genomics Platform"/>
            <consortium name="The Broad Institute Genome Sequencing Center for Infectious Disease"/>
            <person name="Wu L."/>
            <person name="Ma J."/>
        </authorList>
    </citation>
    <scope>NUCLEOTIDE SEQUENCE [LARGE SCALE GENOMIC DNA]</scope>
    <source>
        <strain evidence="6">CCM 7043</strain>
    </source>
</reference>
<evidence type="ECO:0000313" key="5">
    <source>
        <dbReference type="EMBL" id="MFD1522821.1"/>
    </source>
</evidence>
<dbReference type="InterPro" id="IPR009057">
    <property type="entry name" value="Homeodomain-like_sf"/>
</dbReference>
<evidence type="ECO:0000256" key="2">
    <source>
        <dbReference type="ARBA" id="ARBA00023125"/>
    </source>
</evidence>
<name>A0ABW4F6P3_9PSEU</name>
<protein>
    <submittedName>
        <fullName evidence="5">Helix-turn-helix domain-containing protein</fullName>
    </submittedName>
</protein>
<evidence type="ECO:0000259" key="4">
    <source>
        <dbReference type="PROSITE" id="PS01124"/>
    </source>
</evidence>
<evidence type="ECO:0000313" key="6">
    <source>
        <dbReference type="Proteomes" id="UP001597114"/>
    </source>
</evidence>
<evidence type="ECO:0000256" key="3">
    <source>
        <dbReference type="ARBA" id="ARBA00023163"/>
    </source>
</evidence>
<dbReference type="Proteomes" id="UP001597114">
    <property type="component" value="Unassembled WGS sequence"/>
</dbReference>
<gene>
    <name evidence="5" type="ORF">ACFSJD_35390</name>
</gene>
<dbReference type="PROSITE" id="PS01124">
    <property type="entry name" value="HTH_ARAC_FAMILY_2"/>
    <property type="match status" value="1"/>
</dbReference>
<dbReference type="PANTHER" id="PTHR46796:SF15">
    <property type="entry name" value="BLL1074 PROTEIN"/>
    <property type="match status" value="1"/>
</dbReference>
<dbReference type="InterPro" id="IPR018060">
    <property type="entry name" value="HTH_AraC"/>
</dbReference>
<keyword evidence="3" id="KW-0804">Transcription</keyword>
<dbReference type="Pfam" id="PF12833">
    <property type="entry name" value="HTH_18"/>
    <property type="match status" value="1"/>
</dbReference>